<feature type="non-terminal residue" evidence="7">
    <location>
        <position position="95"/>
    </location>
</feature>
<keyword evidence="5" id="KW-0663">Pyridoxal phosphate</keyword>
<accession>A0A382HP71</accession>
<dbReference type="Gene3D" id="3.40.640.10">
    <property type="entry name" value="Type I PLP-dependent aspartate aminotransferase-like (Major domain)"/>
    <property type="match status" value="1"/>
</dbReference>
<dbReference type="InterPro" id="IPR015424">
    <property type="entry name" value="PyrdxlP-dep_Trfase"/>
</dbReference>
<comment type="similarity">
    <text evidence="2">Belongs to the class-I pyridoxal-phosphate-dependent aminotransferase family.</text>
</comment>
<dbReference type="PANTHER" id="PTHR46383:SF2">
    <property type="entry name" value="AMINOTRANSFERASE"/>
    <property type="match status" value="1"/>
</dbReference>
<sequence length="95" mass="10280">MEVLRSANQLAATGKDILHLEVGEPGFNTPEKVIRVAKTMLDERLLGYTEALGTPELRARIAEHYAEHYRVAVSPGRVVVTTGASGAFLLSFLSA</sequence>
<dbReference type="GO" id="GO:0006520">
    <property type="term" value="P:amino acid metabolic process"/>
    <property type="evidence" value="ECO:0007669"/>
    <property type="project" value="InterPro"/>
</dbReference>
<reference evidence="7" key="1">
    <citation type="submission" date="2018-05" db="EMBL/GenBank/DDBJ databases">
        <authorList>
            <person name="Lanie J.A."/>
            <person name="Ng W.-L."/>
            <person name="Kazmierczak K.M."/>
            <person name="Andrzejewski T.M."/>
            <person name="Davidsen T.M."/>
            <person name="Wayne K.J."/>
            <person name="Tettelin H."/>
            <person name="Glass J.I."/>
            <person name="Rusch D."/>
            <person name="Podicherti R."/>
            <person name="Tsui H.-C.T."/>
            <person name="Winkler M.E."/>
        </authorList>
    </citation>
    <scope>NUCLEOTIDE SEQUENCE</scope>
</reference>
<dbReference type="Pfam" id="PF00155">
    <property type="entry name" value="Aminotran_1_2"/>
    <property type="match status" value="1"/>
</dbReference>
<keyword evidence="3" id="KW-0032">Aminotransferase</keyword>
<evidence type="ECO:0000256" key="4">
    <source>
        <dbReference type="ARBA" id="ARBA00022679"/>
    </source>
</evidence>
<evidence type="ECO:0000256" key="2">
    <source>
        <dbReference type="ARBA" id="ARBA00007441"/>
    </source>
</evidence>
<evidence type="ECO:0000313" key="7">
    <source>
        <dbReference type="EMBL" id="SVB88281.1"/>
    </source>
</evidence>
<organism evidence="7">
    <name type="scientific">marine metagenome</name>
    <dbReference type="NCBI Taxonomy" id="408172"/>
    <lineage>
        <taxon>unclassified sequences</taxon>
        <taxon>metagenomes</taxon>
        <taxon>ecological metagenomes</taxon>
    </lineage>
</organism>
<dbReference type="AlphaFoldDB" id="A0A382HP71"/>
<dbReference type="GO" id="GO:0008483">
    <property type="term" value="F:transaminase activity"/>
    <property type="evidence" value="ECO:0007669"/>
    <property type="project" value="UniProtKB-KW"/>
</dbReference>
<name>A0A382HP71_9ZZZZ</name>
<proteinExistence type="inferred from homology"/>
<evidence type="ECO:0000259" key="6">
    <source>
        <dbReference type="Pfam" id="PF00155"/>
    </source>
</evidence>
<evidence type="ECO:0000256" key="5">
    <source>
        <dbReference type="ARBA" id="ARBA00022898"/>
    </source>
</evidence>
<dbReference type="GO" id="GO:0030170">
    <property type="term" value="F:pyridoxal phosphate binding"/>
    <property type="evidence" value="ECO:0007669"/>
    <property type="project" value="InterPro"/>
</dbReference>
<dbReference type="InterPro" id="IPR050596">
    <property type="entry name" value="AspAT/PAT-like"/>
</dbReference>
<keyword evidence="4" id="KW-0808">Transferase</keyword>
<evidence type="ECO:0000256" key="3">
    <source>
        <dbReference type="ARBA" id="ARBA00022576"/>
    </source>
</evidence>
<dbReference type="SUPFAM" id="SSF53383">
    <property type="entry name" value="PLP-dependent transferases"/>
    <property type="match status" value="1"/>
</dbReference>
<dbReference type="PANTHER" id="PTHR46383">
    <property type="entry name" value="ASPARTATE AMINOTRANSFERASE"/>
    <property type="match status" value="1"/>
</dbReference>
<gene>
    <name evidence="7" type="ORF">METZ01_LOCUS241135</name>
</gene>
<dbReference type="InterPro" id="IPR015421">
    <property type="entry name" value="PyrdxlP-dep_Trfase_major"/>
</dbReference>
<comment type="cofactor">
    <cofactor evidence="1">
        <name>pyridoxal 5'-phosphate</name>
        <dbReference type="ChEBI" id="CHEBI:597326"/>
    </cofactor>
</comment>
<feature type="domain" description="Aminotransferase class I/classII large" evidence="6">
    <location>
        <begin position="15"/>
        <end position="87"/>
    </location>
</feature>
<dbReference type="EMBL" id="UINC01062051">
    <property type="protein sequence ID" value="SVB88281.1"/>
    <property type="molecule type" value="Genomic_DNA"/>
</dbReference>
<dbReference type="InterPro" id="IPR004839">
    <property type="entry name" value="Aminotransferase_I/II_large"/>
</dbReference>
<protein>
    <recommendedName>
        <fullName evidence="6">Aminotransferase class I/classII large domain-containing protein</fullName>
    </recommendedName>
</protein>
<evidence type="ECO:0000256" key="1">
    <source>
        <dbReference type="ARBA" id="ARBA00001933"/>
    </source>
</evidence>